<dbReference type="InterPro" id="IPR041489">
    <property type="entry name" value="PDZ_6"/>
</dbReference>
<evidence type="ECO:0000256" key="10">
    <source>
        <dbReference type="SAM" id="Phobius"/>
    </source>
</evidence>
<keyword evidence="7 10" id="KW-1133">Transmembrane helix</keyword>
<feature type="domain" description="PDZ" evidence="11">
    <location>
        <begin position="212"/>
        <end position="287"/>
    </location>
</feature>
<dbReference type="Pfam" id="PF02163">
    <property type="entry name" value="Peptidase_M50"/>
    <property type="match status" value="1"/>
</dbReference>
<evidence type="ECO:0000256" key="9">
    <source>
        <dbReference type="ARBA" id="ARBA00023136"/>
    </source>
</evidence>
<dbReference type="Pfam" id="PF17820">
    <property type="entry name" value="PDZ_6"/>
    <property type="match status" value="1"/>
</dbReference>
<protein>
    <recommendedName>
        <fullName evidence="11">PDZ domain-containing protein</fullName>
    </recommendedName>
</protein>
<evidence type="ECO:0000256" key="3">
    <source>
        <dbReference type="ARBA" id="ARBA00022670"/>
    </source>
</evidence>
<evidence type="ECO:0000256" key="2">
    <source>
        <dbReference type="ARBA" id="ARBA00004141"/>
    </source>
</evidence>
<reference evidence="12" key="1">
    <citation type="submission" date="2018-05" db="EMBL/GenBank/DDBJ databases">
        <authorList>
            <person name="Lanie J.A."/>
            <person name="Ng W.-L."/>
            <person name="Kazmierczak K.M."/>
            <person name="Andrzejewski T.M."/>
            <person name="Davidsen T.M."/>
            <person name="Wayne K.J."/>
            <person name="Tettelin H."/>
            <person name="Glass J.I."/>
            <person name="Rusch D."/>
            <person name="Podicherti R."/>
            <person name="Tsui H.-C.T."/>
            <person name="Winkler M.E."/>
        </authorList>
    </citation>
    <scope>NUCLEOTIDE SEQUENCE</scope>
</reference>
<dbReference type="InterPro" id="IPR036034">
    <property type="entry name" value="PDZ_sf"/>
</dbReference>
<evidence type="ECO:0000256" key="5">
    <source>
        <dbReference type="ARBA" id="ARBA00022801"/>
    </source>
</evidence>
<accession>A0A381PIH0</accession>
<evidence type="ECO:0000256" key="1">
    <source>
        <dbReference type="ARBA" id="ARBA00001947"/>
    </source>
</evidence>
<keyword evidence="6" id="KW-0862">Zinc</keyword>
<dbReference type="PROSITE" id="PS50106">
    <property type="entry name" value="PDZ"/>
    <property type="match status" value="1"/>
</dbReference>
<evidence type="ECO:0000256" key="8">
    <source>
        <dbReference type="ARBA" id="ARBA00023049"/>
    </source>
</evidence>
<gene>
    <name evidence="12" type="ORF">METZ01_LOCUS19268</name>
</gene>
<feature type="transmembrane region" description="Helical" evidence="10">
    <location>
        <begin position="7"/>
        <end position="28"/>
    </location>
</feature>
<dbReference type="CDD" id="cd06163">
    <property type="entry name" value="S2P-M50_PDZ_RseP-like"/>
    <property type="match status" value="1"/>
</dbReference>
<dbReference type="AlphaFoldDB" id="A0A381PIH0"/>
<keyword evidence="9 10" id="KW-0472">Membrane</keyword>
<keyword evidence="8" id="KW-0482">Metalloprotease</keyword>
<evidence type="ECO:0000256" key="4">
    <source>
        <dbReference type="ARBA" id="ARBA00022692"/>
    </source>
</evidence>
<dbReference type="PANTHER" id="PTHR42837:SF2">
    <property type="entry name" value="MEMBRANE METALLOPROTEASE ARASP2, CHLOROPLASTIC-RELATED"/>
    <property type="match status" value="1"/>
</dbReference>
<dbReference type="SUPFAM" id="SSF50156">
    <property type="entry name" value="PDZ domain-like"/>
    <property type="match status" value="2"/>
</dbReference>
<feature type="transmembrane region" description="Helical" evidence="10">
    <location>
        <begin position="412"/>
        <end position="435"/>
    </location>
</feature>
<dbReference type="SMART" id="SM00228">
    <property type="entry name" value="PDZ"/>
    <property type="match status" value="2"/>
</dbReference>
<comment type="cofactor">
    <cofactor evidence="1">
        <name>Zn(2+)</name>
        <dbReference type="ChEBI" id="CHEBI:29105"/>
    </cofactor>
</comment>
<dbReference type="InterPro" id="IPR004387">
    <property type="entry name" value="Pept_M50_Zn"/>
</dbReference>
<feature type="transmembrane region" description="Helical" evidence="10">
    <location>
        <begin position="370"/>
        <end position="392"/>
    </location>
</feature>
<dbReference type="InterPro" id="IPR008915">
    <property type="entry name" value="Peptidase_M50"/>
</dbReference>
<proteinExistence type="predicted"/>
<evidence type="ECO:0000313" key="12">
    <source>
        <dbReference type="EMBL" id="SUZ66414.1"/>
    </source>
</evidence>
<name>A0A381PIH0_9ZZZZ</name>
<dbReference type="GO" id="GO:0004222">
    <property type="term" value="F:metalloendopeptidase activity"/>
    <property type="evidence" value="ECO:0007669"/>
    <property type="project" value="InterPro"/>
</dbReference>
<dbReference type="InterPro" id="IPR001478">
    <property type="entry name" value="PDZ"/>
</dbReference>
<evidence type="ECO:0000256" key="7">
    <source>
        <dbReference type="ARBA" id="ARBA00022989"/>
    </source>
</evidence>
<organism evidence="12">
    <name type="scientific">marine metagenome</name>
    <dbReference type="NCBI Taxonomy" id="408172"/>
    <lineage>
        <taxon>unclassified sequences</taxon>
        <taxon>metagenomes</taxon>
        <taxon>ecological metagenomes</taxon>
    </lineage>
</organism>
<dbReference type="GO" id="GO:0016020">
    <property type="term" value="C:membrane"/>
    <property type="evidence" value="ECO:0007669"/>
    <property type="project" value="UniProtKB-SubCell"/>
</dbReference>
<dbReference type="PANTHER" id="PTHR42837">
    <property type="entry name" value="REGULATOR OF SIGMA-E PROTEASE RSEP"/>
    <property type="match status" value="1"/>
</dbReference>
<dbReference type="GO" id="GO:0006508">
    <property type="term" value="P:proteolysis"/>
    <property type="evidence" value="ECO:0007669"/>
    <property type="project" value="UniProtKB-KW"/>
</dbReference>
<dbReference type="EMBL" id="UINC01000983">
    <property type="protein sequence ID" value="SUZ66414.1"/>
    <property type="molecule type" value="Genomic_DNA"/>
</dbReference>
<evidence type="ECO:0000259" key="11">
    <source>
        <dbReference type="PROSITE" id="PS50106"/>
    </source>
</evidence>
<sequence length="443" mass="47854">MEFLQYVLYLLLTLGILVTVHEFGHFFVARMSGVDVLRFSIGFGRPLLTFTDSKGTDFVLAMIPLGGYVQMREDGADGEVDSIQPAKIFPNLSASWRIAIALGGPVANFLFAWMVYWVLFAVGTTVVVPVLGAPDSGTVSHFAGIRGGEEIVQVDDVPTPSWSQVNMQLAARLGDSGKIKVTTTRHGSRSDYWLPIDRWHAGVDEPNLMDSLGLTMSFEPVIARVEMRSAAEKGGLLSGDRILSINDDEVTSWTDFVDHVRRGPEMELVLLVRRQSGDIFLSVTPEKREDVDGSVIGFAGVAPAIPARKIQFSVGDAAWRGIQEVHAKTTLTLGLLKKMVVGLVSTRNLSGPITIAKVAGDSAQAGWEDFFNVLALLSISLGIINLLPIPLLDGGHVLFYGIEVVIGKPVPARVQALGVQIGIVAVAGMIMLAFYNDLARLLG</sequence>
<dbReference type="Gene3D" id="2.30.42.10">
    <property type="match status" value="2"/>
</dbReference>
<evidence type="ECO:0000256" key="6">
    <source>
        <dbReference type="ARBA" id="ARBA00022833"/>
    </source>
</evidence>
<keyword evidence="5" id="KW-0378">Hydrolase</keyword>
<comment type="subcellular location">
    <subcellularLocation>
        <location evidence="2">Membrane</location>
        <topology evidence="2">Multi-pass membrane protein</topology>
    </subcellularLocation>
</comment>
<dbReference type="NCBIfam" id="TIGR00054">
    <property type="entry name" value="RIP metalloprotease RseP"/>
    <property type="match status" value="1"/>
</dbReference>
<keyword evidence="4 10" id="KW-0812">Transmembrane</keyword>
<keyword evidence="3" id="KW-0645">Protease</keyword>